<evidence type="ECO:0000313" key="1">
    <source>
        <dbReference type="EMBL" id="GLC55360.1"/>
    </source>
</evidence>
<name>A0A9W6BP14_9CHLO</name>
<protein>
    <submittedName>
        <fullName evidence="1">Uncharacterized protein</fullName>
    </submittedName>
</protein>
<proteinExistence type="predicted"/>
<dbReference type="Proteomes" id="UP001165080">
    <property type="component" value="Unassembled WGS sequence"/>
</dbReference>
<accession>A0A9W6BP14</accession>
<organism evidence="1 2">
    <name type="scientific">Pleodorina starrii</name>
    <dbReference type="NCBI Taxonomy" id="330485"/>
    <lineage>
        <taxon>Eukaryota</taxon>
        <taxon>Viridiplantae</taxon>
        <taxon>Chlorophyta</taxon>
        <taxon>core chlorophytes</taxon>
        <taxon>Chlorophyceae</taxon>
        <taxon>CS clade</taxon>
        <taxon>Chlamydomonadales</taxon>
        <taxon>Volvocaceae</taxon>
        <taxon>Pleodorina</taxon>
    </lineage>
</organism>
<sequence>MREVVGTSNARGSALTNCLWLPAGGVRRVACTGAGGQMYVGAGGQVGPVDLAPLLFGCLYGSSAVFPFWEVGSGGLGRGGEGARARSSVAAAVAAAAAEEAAAARAGVGCVLHVLKWEKRRSPCGRAGLLLLLAAACCCCYCCCTRARGYTVAGMFFRAAYAWRVTIISPGKVPAAAGRGST</sequence>
<dbReference type="AlphaFoldDB" id="A0A9W6BP14"/>
<gene>
    <name evidence="1" type="primary">PLESTBF000479</name>
    <name evidence="1" type="ORF">PLESTB_000976500</name>
</gene>
<reference evidence="1 2" key="1">
    <citation type="journal article" date="2023" name="Commun. Biol.">
        <title>Reorganization of the ancestral sex-determining regions during the evolution of trioecy in Pleodorina starrii.</title>
        <authorList>
            <person name="Takahashi K."/>
            <person name="Suzuki S."/>
            <person name="Kawai-Toyooka H."/>
            <person name="Yamamoto K."/>
            <person name="Hamaji T."/>
            <person name="Ootsuki R."/>
            <person name="Yamaguchi H."/>
            <person name="Kawachi M."/>
            <person name="Higashiyama T."/>
            <person name="Nozaki H."/>
        </authorList>
    </citation>
    <scope>NUCLEOTIDE SEQUENCE [LARGE SCALE GENOMIC DNA]</scope>
    <source>
        <strain evidence="1 2">NIES-4479</strain>
    </source>
</reference>
<evidence type="ECO:0000313" key="2">
    <source>
        <dbReference type="Proteomes" id="UP001165080"/>
    </source>
</evidence>
<comment type="caution">
    <text evidence="1">The sequence shown here is derived from an EMBL/GenBank/DDBJ whole genome shotgun (WGS) entry which is preliminary data.</text>
</comment>
<keyword evidence="2" id="KW-1185">Reference proteome</keyword>
<dbReference type="EMBL" id="BRXU01000012">
    <property type="protein sequence ID" value="GLC55360.1"/>
    <property type="molecule type" value="Genomic_DNA"/>
</dbReference>